<proteinExistence type="predicted"/>
<keyword evidence="4" id="KW-1185">Reference proteome</keyword>
<name>A0A1H5VML7_9RHOB</name>
<evidence type="ECO:0000256" key="1">
    <source>
        <dbReference type="ARBA" id="ARBA00022679"/>
    </source>
</evidence>
<gene>
    <name evidence="3" type="ORF">SAMN05421751_106106</name>
</gene>
<keyword evidence="1 3" id="KW-0808">Transferase</keyword>
<evidence type="ECO:0000313" key="4">
    <source>
        <dbReference type="Proteomes" id="UP000236742"/>
    </source>
</evidence>
<dbReference type="Pfam" id="PF00534">
    <property type="entry name" value="Glycos_transf_1"/>
    <property type="match status" value="1"/>
</dbReference>
<dbReference type="EMBL" id="FNVD01000006">
    <property type="protein sequence ID" value="SEF88118.1"/>
    <property type="molecule type" value="Genomic_DNA"/>
</dbReference>
<dbReference type="OrthoDB" id="9790710at2"/>
<dbReference type="RefSeq" id="WP_104007791.1">
    <property type="nucleotide sequence ID" value="NZ_FNVD01000006.1"/>
</dbReference>
<dbReference type="CDD" id="cd03809">
    <property type="entry name" value="GT4_MtfB-like"/>
    <property type="match status" value="1"/>
</dbReference>
<dbReference type="AlphaFoldDB" id="A0A1H5VML7"/>
<feature type="domain" description="Glycosyl transferase family 1" evidence="2">
    <location>
        <begin position="243"/>
        <end position="358"/>
    </location>
</feature>
<reference evidence="3 4" key="1">
    <citation type="submission" date="2016-10" db="EMBL/GenBank/DDBJ databases">
        <authorList>
            <person name="de Groot N.N."/>
        </authorList>
    </citation>
    <scope>NUCLEOTIDE SEQUENCE [LARGE SCALE GENOMIC DNA]</scope>
    <source>
        <strain evidence="3 4">DSM 23413</strain>
    </source>
</reference>
<dbReference type="PANTHER" id="PTHR46401">
    <property type="entry name" value="GLYCOSYLTRANSFERASE WBBK-RELATED"/>
    <property type="match status" value="1"/>
</dbReference>
<dbReference type="GO" id="GO:0009103">
    <property type="term" value="P:lipopolysaccharide biosynthetic process"/>
    <property type="evidence" value="ECO:0007669"/>
    <property type="project" value="TreeGrafter"/>
</dbReference>
<dbReference type="SUPFAM" id="SSF53756">
    <property type="entry name" value="UDP-Glycosyltransferase/glycogen phosphorylase"/>
    <property type="match status" value="1"/>
</dbReference>
<dbReference type="Proteomes" id="UP000236742">
    <property type="component" value="Unassembled WGS sequence"/>
</dbReference>
<evidence type="ECO:0000313" key="3">
    <source>
        <dbReference type="EMBL" id="SEF88118.1"/>
    </source>
</evidence>
<dbReference type="GO" id="GO:0016757">
    <property type="term" value="F:glycosyltransferase activity"/>
    <property type="evidence" value="ECO:0007669"/>
    <property type="project" value="InterPro"/>
</dbReference>
<accession>A0A1H5VML7</accession>
<sequence length="410" mass="45356">MDAGRAQPERIDPPARLLDITRLIRRAGRAPTGVDRVEKAYLDHLLTDPVPLFALARTSLGYALLDRDGAAAMAARFDGTVSWGAPDRLSRLSRGRPLPVRRAESDLRRLALARCLPQRLPAMLARHLPRGTAYLNVGHSNLTDRVFWAVRHGADGRVAVMIHDVIPLEFPHYQRPGMADRFRAMLKRVRDGADIVIYNTRDTQTRAEAQMRQWGPVPPGIAAHLGVTVPTAGTLPDAVDPARPWFVILGTIEPRKGHDLLLDVWGDMTDPPQLLICGARGWNNDAVFDRLDRLDRNGPIRELPGLSDRQVAAILQGARALLFPSRAEGFGLPPAEAAALGVPVVSSDLPAVREVLGEIPVYLPETDRYLWKNTIESLSKGRKRVEPATVAKNFVPPTWAEHFKSVLRFT</sequence>
<dbReference type="Gene3D" id="3.40.50.2000">
    <property type="entry name" value="Glycogen Phosphorylase B"/>
    <property type="match status" value="1"/>
</dbReference>
<protein>
    <submittedName>
        <fullName evidence="3">Glycosyltransferase involved in cell wall bisynthesis</fullName>
    </submittedName>
</protein>
<dbReference type="PANTHER" id="PTHR46401:SF2">
    <property type="entry name" value="GLYCOSYLTRANSFERASE WBBK-RELATED"/>
    <property type="match status" value="1"/>
</dbReference>
<dbReference type="InterPro" id="IPR001296">
    <property type="entry name" value="Glyco_trans_1"/>
</dbReference>
<evidence type="ECO:0000259" key="2">
    <source>
        <dbReference type="Pfam" id="PF00534"/>
    </source>
</evidence>
<organism evidence="3 4">
    <name type="scientific">Jhaorihella thermophila</name>
    <dbReference type="NCBI Taxonomy" id="488547"/>
    <lineage>
        <taxon>Bacteria</taxon>
        <taxon>Pseudomonadati</taxon>
        <taxon>Pseudomonadota</taxon>
        <taxon>Alphaproteobacteria</taxon>
        <taxon>Rhodobacterales</taxon>
        <taxon>Paracoccaceae</taxon>
        <taxon>Jhaorihella</taxon>
    </lineage>
</organism>